<evidence type="ECO:0000313" key="1">
    <source>
        <dbReference type="EMBL" id="PYH87846.1"/>
    </source>
</evidence>
<name>A0A319CRC1_9EURO</name>
<proteinExistence type="predicted"/>
<accession>A0A319CRC1</accession>
<gene>
    <name evidence="1" type="ORF">BO71DRAFT_158854</name>
</gene>
<dbReference type="Proteomes" id="UP000247810">
    <property type="component" value="Unassembled WGS sequence"/>
</dbReference>
<keyword evidence="2" id="KW-1185">Reference proteome</keyword>
<evidence type="ECO:0000313" key="2">
    <source>
        <dbReference type="Proteomes" id="UP000247810"/>
    </source>
</evidence>
<sequence>MPLGQHCSILLGSQLSSAATNPSNACIAGPQRVPKSKIHVVVSGDPPWRPNMSQSLSGVAITKTCDASLK</sequence>
<dbReference type="VEuPathDB" id="FungiDB:BO71DRAFT_158854"/>
<dbReference type="EMBL" id="KZ826162">
    <property type="protein sequence ID" value="PYH87846.1"/>
    <property type="molecule type" value="Genomic_DNA"/>
</dbReference>
<dbReference type="AlphaFoldDB" id="A0A319CRC1"/>
<protein>
    <submittedName>
        <fullName evidence="1">Uncharacterized protein</fullName>
    </submittedName>
</protein>
<organism evidence="1 2">
    <name type="scientific">Aspergillus ellipticus CBS 707.79</name>
    <dbReference type="NCBI Taxonomy" id="1448320"/>
    <lineage>
        <taxon>Eukaryota</taxon>
        <taxon>Fungi</taxon>
        <taxon>Dikarya</taxon>
        <taxon>Ascomycota</taxon>
        <taxon>Pezizomycotina</taxon>
        <taxon>Eurotiomycetes</taxon>
        <taxon>Eurotiomycetidae</taxon>
        <taxon>Eurotiales</taxon>
        <taxon>Aspergillaceae</taxon>
        <taxon>Aspergillus</taxon>
        <taxon>Aspergillus subgen. Circumdati</taxon>
    </lineage>
</organism>
<reference evidence="1 2" key="1">
    <citation type="submission" date="2018-02" db="EMBL/GenBank/DDBJ databases">
        <title>The genomes of Aspergillus section Nigri reveals drivers in fungal speciation.</title>
        <authorList>
            <consortium name="DOE Joint Genome Institute"/>
            <person name="Vesth T.C."/>
            <person name="Nybo J."/>
            <person name="Theobald S."/>
            <person name="Brandl J."/>
            <person name="Frisvad J.C."/>
            <person name="Nielsen K.F."/>
            <person name="Lyhne E.K."/>
            <person name="Kogle M.E."/>
            <person name="Kuo A."/>
            <person name="Riley R."/>
            <person name="Clum A."/>
            <person name="Nolan M."/>
            <person name="Lipzen A."/>
            <person name="Salamov A."/>
            <person name="Henrissat B."/>
            <person name="Wiebenga A."/>
            <person name="De vries R.P."/>
            <person name="Grigoriev I.V."/>
            <person name="Mortensen U.H."/>
            <person name="Andersen M.R."/>
            <person name="Baker S.E."/>
        </authorList>
    </citation>
    <scope>NUCLEOTIDE SEQUENCE [LARGE SCALE GENOMIC DNA]</scope>
    <source>
        <strain evidence="1 2">CBS 707.79</strain>
    </source>
</reference>